<proteinExistence type="inferred from homology"/>
<dbReference type="AlphaFoldDB" id="A0A139A1L0"/>
<comment type="cofactor">
    <cofactor evidence="1">
        <name>Mn(2+)</name>
        <dbReference type="ChEBI" id="CHEBI:29035"/>
    </cofactor>
</comment>
<organism evidence="8 9">
    <name type="scientific">Gonapodya prolifera (strain JEL478)</name>
    <name type="common">Monoblepharis prolifera</name>
    <dbReference type="NCBI Taxonomy" id="1344416"/>
    <lineage>
        <taxon>Eukaryota</taxon>
        <taxon>Fungi</taxon>
        <taxon>Fungi incertae sedis</taxon>
        <taxon>Chytridiomycota</taxon>
        <taxon>Chytridiomycota incertae sedis</taxon>
        <taxon>Monoblepharidomycetes</taxon>
        <taxon>Monoblepharidales</taxon>
        <taxon>Gonapodyaceae</taxon>
        <taxon>Gonapodya</taxon>
    </lineage>
</organism>
<dbReference type="EMBL" id="KQ965827">
    <property type="protein sequence ID" value="KXS10425.1"/>
    <property type="molecule type" value="Genomic_DNA"/>
</dbReference>
<dbReference type="InterPro" id="IPR036005">
    <property type="entry name" value="Creatinase/aminopeptidase-like"/>
</dbReference>
<keyword evidence="5" id="KW-0464">Manganese</keyword>
<dbReference type="OMA" id="ERFTMER"/>
<dbReference type="GO" id="GO:0030145">
    <property type="term" value="F:manganese ion binding"/>
    <property type="evidence" value="ECO:0007669"/>
    <property type="project" value="InterPro"/>
</dbReference>
<dbReference type="SUPFAM" id="SSF55920">
    <property type="entry name" value="Creatinase/aminopeptidase"/>
    <property type="match status" value="1"/>
</dbReference>
<dbReference type="SMART" id="SM01011">
    <property type="entry name" value="AMP_N"/>
    <property type="match status" value="1"/>
</dbReference>
<protein>
    <submittedName>
        <fullName evidence="8">Creatinase/aminopeptidase</fullName>
    </submittedName>
</protein>
<feature type="region of interest" description="Disordered" evidence="6">
    <location>
        <begin position="35"/>
        <end position="110"/>
    </location>
</feature>
<dbReference type="STRING" id="1344416.A0A139A1L0"/>
<dbReference type="Pfam" id="PF00557">
    <property type="entry name" value="Peptidase_M24"/>
    <property type="match status" value="1"/>
</dbReference>
<dbReference type="PANTHER" id="PTHR43226:SF4">
    <property type="entry name" value="XAA-PRO AMINOPEPTIDASE 3"/>
    <property type="match status" value="1"/>
</dbReference>
<dbReference type="OrthoDB" id="10261878at2759"/>
<evidence type="ECO:0000256" key="6">
    <source>
        <dbReference type="SAM" id="MobiDB-lite"/>
    </source>
</evidence>
<gene>
    <name evidence="8" type="ORF">M427DRAFT_159415</name>
</gene>
<dbReference type="InterPro" id="IPR029149">
    <property type="entry name" value="Creatin/AminoP/Spt16_N"/>
</dbReference>
<keyword evidence="3" id="KW-0479">Metal-binding</keyword>
<dbReference type="Proteomes" id="UP000070544">
    <property type="component" value="Unassembled WGS sequence"/>
</dbReference>
<evidence type="ECO:0000256" key="3">
    <source>
        <dbReference type="ARBA" id="ARBA00022723"/>
    </source>
</evidence>
<feature type="compositionally biased region" description="Low complexity" evidence="6">
    <location>
        <begin position="311"/>
        <end position="331"/>
    </location>
</feature>
<keyword evidence="8" id="KW-0031">Aminopeptidase</keyword>
<accession>A0A139A1L0</accession>
<name>A0A139A1L0_GONPJ</name>
<dbReference type="InterPro" id="IPR052433">
    <property type="entry name" value="X-Pro_dipept-like"/>
</dbReference>
<dbReference type="InterPro" id="IPR000994">
    <property type="entry name" value="Pept_M24"/>
</dbReference>
<dbReference type="Gene3D" id="3.40.350.10">
    <property type="entry name" value="Creatinase/prolidase N-terminal domain"/>
    <property type="match status" value="1"/>
</dbReference>
<feature type="domain" description="Aminopeptidase P N-terminal" evidence="7">
    <location>
        <begin position="163"/>
        <end position="299"/>
    </location>
</feature>
<reference evidence="8 9" key="1">
    <citation type="journal article" date="2015" name="Genome Biol. Evol.">
        <title>Phylogenomic analyses indicate that early fungi evolved digesting cell walls of algal ancestors of land plants.</title>
        <authorList>
            <person name="Chang Y."/>
            <person name="Wang S."/>
            <person name="Sekimoto S."/>
            <person name="Aerts A.L."/>
            <person name="Choi C."/>
            <person name="Clum A."/>
            <person name="LaButti K.M."/>
            <person name="Lindquist E.A."/>
            <person name="Yee Ngan C."/>
            <person name="Ohm R.A."/>
            <person name="Salamov A.A."/>
            <person name="Grigoriev I.V."/>
            <person name="Spatafora J.W."/>
            <person name="Berbee M.L."/>
        </authorList>
    </citation>
    <scope>NUCLEOTIDE SEQUENCE [LARGE SCALE GENOMIC DNA]</scope>
    <source>
        <strain evidence="8 9">JEL478</strain>
    </source>
</reference>
<feature type="region of interest" description="Disordered" evidence="6">
    <location>
        <begin position="309"/>
        <end position="337"/>
    </location>
</feature>
<evidence type="ECO:0000259" key="7">
    <source>
        <dbReference type="SMART" id="SM01011"/>
    </source>
</evidence>
<feature type="compositionally biased region" description="Polar residues" evidence="6">
    <location>
        <begin position="64"/>
        <end position="80"/>
    </location>
</feature>
<dbReference type="GO" id="GO:0070006">
    <property type="term" value="F:metalloaminopeptidase activity"/>
    <property type="evidence" value="ECO:0007669"/>
    <property type="project" value="InterPro"/>
</dbReference>
<sequence length="685" mass="74188">MRALALPSSLAFSPLACPSRGCALRVACSPPHAIPSTNVHRLSSHATRTENPSSAPPDPHALFSQVSHTHPGHTSLNSQAHRPLDIPLRLAGPSPFPDAPAHLGGSGNGDSTRFSFALSRARTPTRDEEEAERSIFERVGPIGQPSWGTHPHLIRPGEITPGITRAEYRQRRENLMASLPSGSVALIGGYGVRYQSGAGVFYPFKQNADMFYFSGVDEPDTALVLVKPPSSTAISTHLFVRPPATLTQMWDGPRAGLGCAPHFGVDRAHSIGSLQDFLQSLLEIHAREGAPLLLYTDLDVRVVREGERAPSPDTAASSSFSFSASTSTPTSLRRPIPESYSITAPSASQRLSIFSQHVRDLVLRLPASSGDALRRSLTATWWGAGGMRTHAPGAAHVVHRSLRPYAHEVRLFKSEAELRIMKRAGDVTAHGFTAALRYLETVPLDAHHSRSPSAGTYHDAPHLPPTESALESTFHHHCQLAGSPRPSYVPVVASGRNALTMHYVANNATLNPGDLVLMDMGCEFGGYASDVTRTWMVGGWNARGAGGARRRLVEAVRRVQEGCIQRCTERDDLSLDDLHTHAVQLVQRELEPILGRPVPKRECDTLFPHHLSHWLGIDVHDTSAISRSRKLRAGMVVTVEPGIYIPDEPGYPADLRGVGVRVEDDVAVMPEGPAWVLSGRVLGKV</sequence>
<dbReference type="Pfam" id="PF05195">
    <property type="entry name" value="AMP_N"/>
    <property type="match status" value="1"/>
</dbReference>
<evidence type="ECO:0000313" key="8">
    <source>
        <dbReference type="EMBL" id="KXS10425.1"/>
    </source>
</evidence>
<comment type="similarity">
    <text evidence="2">Belongs to the peptidase M24B family.</text>
</comment>
<feature type="compositionally biased region" description="Polar residues" evidence="6">
    <location>
        <begin position="35"/>
        <end position="53"/>
    </location>
</feature>
<keyword evidence="4" id="KW-0378">Hydrolase</keyword>
<dbReference type="Gene3D" id="3.90.230.10">
    <property type="entry name" value="Creatinase/methionine aminopeptidase superfamily"/>
    <property type="match status" value="1"/>
</dbReference>
<evidence type="ECO:0000256" key="2">
    <source>
        <dbReference type="ARBA" id="ARBA00008766"/>
    </source>
</evidence>
<dbReference type="GO" id="GO:0006508">
    <property type="term" value="P:proteolysis"/>
    <property type="evidence" value="ECO:0007669"/>
    <property type="project" value="TreeGrafter"/>
</dbReference>
<dbReference type="InterPro" id="IPR007865">
    <property type="entry name" value="Aminopep_P_N"/>
</dbReference>
<evidence type="ECO:0000256" key="1">
    <source>
        <dbReference type="ARBA" id="ARBA00001936"/>
    </source>
</evidence>
<keyword evidence="9" id="KW-1185">Reference proteome</keyword>
<dbReference type="SUPFAM" id="SSF53092">
    <property type="entry name" value="Creatinase/prolidase N-terminal domain"/>
    <property type="match status" value="1"/>
</dbReference>
<evidence type="ECO:0000313" key="9">
    <source>
        <dbReference type="Proteomes" id="UP000070544"/>
    </source>
</evidence>
<keyword evidence="8" id="KW-0645">Protease</keyword>
<dbReference type="GO" id="GO:0005739">
    <property type="term" value="C:mitochondrion"/>
    <property type="evidence" value="ECO:0007669"/>
    <property type="project" value="TreeGrafter"/>
</dbReference>
<evidence type="ECO:0000256" key="4">
    <source>
        <dbReference type="ARBA" id="ARBA00022801"/>
    </source>
</evidence>
<dbReference type="PANTHER" id="PTHR43226">
    <property type="entry name" value="XAA-PRO AMINOPEPTIDASE 3"/>
    <property type="match status" value="1"/>
</dbReference>
<evidence type="ECO:0000256" key="5">
    <source>
        <dbReference type="ARBA" id="ARBA00023211"/>
    </source>
</evidence>